<dbReference type="EMBL" id="JACEFF010000451">
    <property type="protein sequence ID" value="KAH9637095.1"/>
    <property type="molecule type" value="Genomic_DNA"/>
</dbReference>
<name>A0A922MIM1_SPOEX</name>
<accession>A0A922MIM1</accession>
<gene>
    <name evidence="1" type="ORF">HF086_013911</name>
</gene>
<organism evidence="1 2">
    <name type="scientific">Spodoptera exigua</name>
    <name type="common">Beet armyworm</name>
    <name type="synonym">Noctua fulgens</name>
    <dbReference type="NCBI Taxonomy" id="7107"/>
    <lineage>
        <taxon>Eukaryota</taxon>
        <taxon>Metazoa</taxon>
        <taxon>Ecdysozoa</taxon>
        <taxon>Arthropoda</taxon>
        <taxon>Hexapoda</taxon>
        <taxon>Insecta</taxon>
        <taxon>Pterygota</taxon>
        <taxon>Neoptera</taxon>
        <taxon>Endopterygota</taxon>
        <taxon>Lepidoptera</taxon>
        <taxon>Glossata</taxon>
        <taxon>Ditrysia</taxon>
        <taxon>Noctuoidea</taxon>
        <taxon>Noctuidae</taxon>
        <taxon>Amphipyrinae</taxon>
        <taxon>Spodoptera</taxon>
    </lineage>
</organism>
<evidence type="ECO:0000313" key="1">
    <source>
        <dbReference type="EMBL" id="KAH9637095.1"/>
    </source>
</evidence>
<evidence type="ECO:0000313" key="2">
    <source>
        <dbReference type="Proteomes" id="UP000814243"/>
    </source>
</evidence>
<sequence>MLFRTTAGNKENMDISLNNEKIELVRDVKFLGIHLDDLLNWKKELAHIDSTISSACFALRTLRDEINKDQLKMVYYALVESRLRYSIQFWGKSYGYNFQRAFILQKRAVRTIVRISQRESCRPHFQRLGILTLPSLYILVLLVNFKKYVHEFESENERIARESTRRKDFNSKIVPNLNVAKHSPQYQVVKLFNKLPADLKDSLYTSSFKAKLKEFLLARNLYTFDEL</sequence>
<dbReference type="AlphaFoldDB" id="A0A922MIM1"/>
<reference evidence="1" key="1">
    <citation type="journal article" date="2021" name="G3 (Bethesda)">
        <title>Genome and transcriptome analysis of the beet armyworm Spodoptera exigua reveals targets for pest control. .</title>
        <authorList>
            <person name="Simon S."/>
            <person name="Breeschoten T."/>
            <person name="Jansen H.J."/>
            <person name="Dirks R.P."/>
            <person name="Schranz M.E."/>
            <person name="Ros V.I.D."/>
        </authorList>
    </citation>
    <scope>NUCLEOTIDE SEQUENCE</scope>
    <source>
        <strain evidence="1">TB_SE_WUR_2020</strain>
    </source>
</reference>
<proteinExistence type="predicted"/>
<dbReference type="Proteomes" id="UP000814243">
    <property type="component" value="Unassembled WGS sequence"/>
</dbReference>
<protein>
    <submittedName>
        <fullName evidence="1">Uncharacterized protein</fullName>
    </submittedName>
</protein>
<comment type="caution">
    <text evidence="1">The sequence shown here is derived from an EMBL/GenBank/DDBJ whole genome shotgun (WGS) entry which is preliminary data.</text>
</comment>